<evidence type="ECO:0008006" key="4">
    <source>
        <dbReference type="Google" id="ProtNLM"/>
    </source>
</evidence>
<dbReference type="Proteomes" id="UP000249061">
    <property type="component" value="Unassembled WGS sequence"/>
</dbReference>
<dbReference type="PROSITE" id="PS51257">
    <property type="entry name" value="PROKAR_LIPOPROTEIN"/>
    <property type="match status" value="1"/>
</dbReference>
<proteinExistence type="predicted"/>
<dbReference type="AlphaFoldDB" id="A0A2W5SXL1"/>
<organism evidence="2 3">
    <name type="scientific">Archangium gephyra</name>
    <dbReference type="NCBI Taxonomy" id="48"/>
    <lineage>
        <taxon>Bacteria</taxon>
        <taxon>Pseudomonadati</taxon>
        <taxon>Myxococcota</taxon>
        <taxon>Myxococcia</taxon>
        <taxon>Myxococcales</taxon>
        <taxon>Cystobacterineae</taxon>
        <taxon>Archangiaceae</taxon>
        <taxon>Archangium</taxon>
    </lineage>
</organism>
<evidence type="ECO:0000256" key="1">
    <source>
        <dbReference type="SAM" id="SignalP"/>
    </source>
</evidence>
<keyword evidence="1" id="KW-0732">Signal</keyword>
<feature type="signal peptide" evidence="1">
    <location>
        <begin position="1"/>
        <end position="17"/>
    </location>
</feature>
<reference evidence="2 3" key="1">
    <citation type="submission" date="2017-08" db="EMBL/GenBank/DDBJ databases">
        <title>Infants hospitalized years apart are colonized by the same room-sourced microbial strains.</title>
        <authorList>
            <person name="Brooks B."/>
            <person name="Olm M.R."/>
            <person name="Firek B.A."/>
            <person name="Baker R."/>
            <person name="Thomas B.C."/>
            <person name="Morowitz M.J."/>
            <person name="Banfield J.F."/>
        </authorList>
    </citation>
    <scope>NUCLEOTIDE SEQUENCE [LARGE SCALE GENOMIC DNA]</scope>
    <source>
        <strain evidence="2">S2_003_000_R2_14</strain>
    </source>
</reference>
<protein>
    <recommendedName>
        <fullName evidence="4">Lipoprotein</fullName>
    </recommendedName>
</protein>
<accession>A0A2W5SXL1</accession>
<sequence length="192" mass="19937">MKTLVLAALSFSLVACGGSLEVEVEGAEAQHGEAALREAFLPPPAASETTRKPERVKVVRLTAEAIEALALSASEVVELTPEAIEAVRGAGQQQLADEVAELTPEPVEARVSIGVADAARNSLLIVSSRPVTAETMLAMSGVTKLNLSCRSSSTGVTTSLFAHCTWADGRVLAAAELQALPEVLSFIGSLED</sequence>
<evidence type="ECO:0000313" key="3">
    <source>
        <dbReference type="Proteomes" id="UP000249061"/>
    </source>
</evidence>
<feature type="chain" id="PRO_5015924684" description="Lipoprotein" evidence="1">
    <location>
        <begin position="18"/>
        <end position="192"/>
    </location>
</feature>
<dbReference type="EMBL" id="QFQP01000060">
    <property type="protein sequence ID" value="PZR04336.1"/>
    <property type="molecule type" value="Genomic_DNA"/>
</dbReference>
<name>A0A2W5SXL1_9BACT</name>
<gene>
    <name evidence="2" type="ORF">DI536_34540</name>
</gene>
<evidence type="ECO:0000313" key="2">
    <source>
        <dbReference type="EMBL" id="PZR04336.1"/>
    </source>
</evidence>
<comment type="caution">
    <text evidence="2">The sequence shown here is derived from an EMBL/GenBank/DDBJ whole genome shotgun (WGS) entry which is preliminary data.</text>
</comment>